<dbReference type="EMBL" id="BK015120">
    <property type="protein sequence ID" value="DAD91736.1"/>
    <property type="molecule type" value="Genomic_DNA"/>
</dbReference>
<reference evidence="1" key="1">
    <citation type="journal article" date="2021" name="Proc. Natl. Acad. Sci. U.S.A.">
        <title>A Catalog of Tens of Thousands of Viruses from Human Metagenomes Reveals Hidden Associations with Chronic Diseases.</title>
        <authorList>
            <person name="Tisza M.J."/>
            <person name="Buck C.B."/>
        </authorList>
    </citation>
    <scope>NUCLEOTIDE SEQUENCE</scope>
    <source>
        <strain evidence="1">Ctv3H3</strain>
    </source>
</reference>
<accession>A0A8S5NBX6</accession>
<organism evidence="1">
    <name type="scientific">Phage sp. ctv3H3</name>
    <dbReference type="NCBI Taxonomy" id="2826753"/>
    <lineage>
        <taxon>Viruses</taxon>
    </lineage>
</organism>
<protein>
    <submittedName>
        <fullName evidence="1">Uncharacterized protein</fullName>
    </submittedName>
</protein>
<sequence length="38" mass="4681">MIWVKNVPYIRHKIFANFKMFRIYGTRNVRIRGRISPT</sequence>
<proteinExistence type="predicted"/>
<evidence type="ECO:0000313" key="1">
    <source>
        <dbReference type="EMBL" id="DAD91736.1"/>
    </source>
</evidence>
<name>A0A8S5NBX6_9VIRU</name>